<reference evidence="9" key="1">
    <citation type="submission" date="2021-11" db="EMBL/GenBank/DDBJ databases">
        <authorList>
            <person name="Schell T."/>
        </authorList>
    </citation>
    <scope>NUCLEOTIDE SEQUENCE</scope>
    <source>
        <strain evidence="9">M5</strain>
    </source>
</reference>
<evidence type="ECO:0000256" key="1">
    <source>
        <dbReference type="ARBA" id="ARBA00004123"/>
    </source>
</evidence>
<dbReference type="PANTHER" id="PTHR12772:SF0">
    <property type="entry name" value="DNA REPLICATION COMPLEX GINS PROTEIN PSF2"/>
    <property type="match status" value="1"/>
</dbReference>
<accession>A0A8J2RSI6</accession>
<dbReference type="Proteomes" id="UP000789390">
    <property type="component" value="Unassembled WGS sequence"/>
</dbReference>
<evidence type="ECO:0000256" key="3">
    <source>
        <dbReference type="ARBA" id="ARBA00022705"/>
    </source>
</evidence>
<name>A0A8J2RSI6_9CRUS</name>
<protein>
    <recommendedName>
        <fullName evidence="6">Probable DNA replication complex GINS protein PSF2</fullName>
    </recommendedName>
    <alternativeName>
        <fullName evidence="5">GINS complex subunit 2</fullName>
    </alternativeName>
</protein>
<keyword evidence="3" id="KW-0235">DNA replication</keyword>
<comment type="subcellular location">
    <subcellularLocation>
        <location evidence="1">Nucleus</location>
    </subcellularLocation>
</comment>
<dbReference type="CDD" id="cd11712">
    <property type="entry name" value="GINS_A_psf2"/>
    <property type="match status" value="1"/>
</dbReference>
<comment type="similarity">
    <text evidence="2">Belongs to the GINS2/PSF2 family.</text>
</comment>
<feature type="domain" description="DNA replication complex GINS protein PSF2 N-terminal" evidence="8">
    <location>
        <begin position="2"/>
        <end position="60"/>
    </location>
</feature>
<evidence type="ECO:0000259" key="8">
    <source>
        <dbReference type="Pfam" id="PF25005"/>
    </source>
</evidence>
<dbReference type="Pfam" id="PF05916">
    <property type="entry name" value="Sld5"/>
    <property type="match status" value="1"/>
</dbReference>
<comment type="caution">
    <text evidence="9">The sequence shown here is derived from an EMBL/GenBank/DDBJ whole genome shotgun (WGS) entry which is preliminary data.</text>
</comment>
<dbReference type="SUPFAM" id="SSF160059">
    <property type="entry name" value="PriA/YqbF domain"/>
    <property type="match status" value="1"/>
</dbReference>
<evidence type="ECO:0000313" key="9">
    <source>
        <dbReference type="EMBL" id="CAH0107378.1"/>
    </source>
</evidence>
<dbReference type="GO" id="GO:0000811">
    <property type="term" value="C:GINS complex"/>
    <property type="evidence" value="ECO:0007669"/>
    <property type="project" value="TreeGrafter"/>
</dbReference>
<dbReference type="GO" id="GO:0000727">
    <property type="term" value="P:double-strand break repair via break-induced replication"/>
    <property type="evidence" value="ECO:0007669"/>
    <property type="project" value="TreeGrafter"/>
</dbReference>
<evidence type="ECO:0000256" key="2">
    <source>
        <dbReference type="ARBA" id="ARBA00010565"/>
    </source>
</evidence>
<evidence type="ECO:0000256" key="5">
    <source>
        <dbReference type="ARBA" id="ARBA00030871"/>
    </source>
</evidence>
<dbReference type="GO" id="GO:0071162">
    <property type="term" value="C:CMG complex"/>
    <property type="evidence" value="ECO:0007669"/>
    <property type="project" value="UniProtKB-ARBA"/>
</dbReference>
<dbReference type="InterPro" id="IPR021151">
    <property type="entry name" value="GINS_A"/>
</dbReference>
<dbReference type="OrthoDB" id="1938138at2759"/>
<feature type="domain" description="GINS subunit" evidence="7">
    <location>
        <begin position="65"/>
        <end position="163"/>
    </location>
</feature>
<gene>
    <name evidence="9" type="ORF">DGAL_LOCUS10670</name>
</gene>
<proteinExistence type="inferred from homology"/>
<dbReference type="Gene3D" id="3.40.5.50">
    <property type="match status" value="1"/>
</dbReference>
<dbReference type="PANTHER" id="PTHR12772">
    <property type="entry name" value="DNA REPLICATION COMPLEX GINS PROTEIN PSF2"/>
    <property type="match status" value="1"/>
</dbReference>
<sequence>MNPAEVEFLAENQTIQITPNFSHDRLYLICGEVGPFRPGIPVQVPLWMAINLKQRQKCRLTAPEWMTVETLTKIKEDEGQSKTFTPMPDDHYMVTTQLILGAAPHDIPNTDEIRILVKDIWDMRIAKLRSSVDAFLKIGGSLAKVDHLTLMEINTVRPFLPHALDQLFRLRQEKNFSYNQTHFSWIYRCYVGTCSNREKLDMVHIQQEAIRLEQTAVVALCDKRLRAQMKII</sequence>
<evidence type="ECO:0000259" key="7">
    <source>
        <dbReference type="Pfam" id="PF05916"/>
    </source>
</evidence>
<dbReference type="Pfam" id="PF25005">
    <property type="entry name" value="PSF2_N"/>
    <property type="match status" value="1"/>
</dbReference>
<dbReference type="Gene3D" id="1.20.58.1020">
    <property type="match status" value="1"/>
</dbReference>
<evidence type="ECO:0000256" key="6">
    <source>
        <dbReference type="ARBA" id="ARBA00068356"/>
    </source>
</evidence>
<keyword evidence="4" id="KW-0539">Nucleus</keyword>
<evidence type="ECO:0000256" key="4">
    <source>
        <dbReference type="ARBA" id="ARBA00023242"/>
    </source>
</evidence>
<dbReference type="InterPro" id="IPR007257">
    <property type="entry name" value="GINS_Psf2"/>
</dbReference>
<dbReference type="CDD" id="cd21694">
    <property type="entry name" value="GINS_B_Psf2"/>
    <property type="match status" value="1"/>
</dbReference>
<dbReference type="FunFam" id="1.20.58.1020:FF:000001">
    <property type="entry name" value="DNA replication complex GINS protein PSF2"/>
    <property type="match status" value="1"/>
</dbReference>
<dbReference type="InterPro" id="IPR056784">
    <property type="entry name" value="PSF2_N"/>
</dbReference>
<keyword evidence="10" id="KW-1185">Reference proteome</keyword>
<dbReference type="EMBL" id="CAKKLH010000268">
    <property type="protein sequence ID" value="CAH0107378.1"/>
    <property type="molecule type" value="Genomic_DNA"/>
</dbReference>
<dbReference type="GO" id="GO:0006260">
    <property type="term" value="P:DNA replication"/>
    <property type="evidence" value="ECO:0007669"/>
    <property type="project" value="UniProtKB-KW"/>
</dbReference>
<dbReference type="SUPFAM" id="SSF158573">
    <property type="entry name" value="GINS helical bundle-like"/>
    <property type="match status" value="1"/>
</dbReference>
<dbReference type="FunFam" id="3.40.5.50:FF:000001">
    <property type="entry name" value="DNA replication complex GINS protein PSF2"/>
    <property type="match status" value="1"/>
</dbReference>
<evidence type="ECO:0000313" key="10">
    <source>
        <dbReference type="Proteomes" id="UP000789390"/>
    </source>
</evidence>
<dbReference type="AlphaFoldDB" id="A0A8J2RSI6"/>
<organism evidence="9 10">
    <name type="scientific">Daphnia galeata</name>
    <dbReference type="NCBI Taxonomy" id="27404"/>
    <lineage>
        <taxon>Eukaryota</taxon>
        <taxon>Metazoa</taxon>
        <taxon>Ecdysozoa</taxon>
        <taxon>Arthropoda</taxon>
        <taxon>Crustacea</taxon>
        <taxon>Branchiopoda</taxon>
        <taxon>Diplostraca</taxon>
        <taxon>Cladocera</taxon>
        <taxon>Anomopoda</taxon>
        <taxon>Daphniidae</taxon>
        <taxon>Daphnia</taxon>
    </lineage>
</organism>
<dbReference type="InterPro" id="IPR036224">
    <property type="entry name" value="GINS_bundle-like_dom_sf"/>
</dbReference>